<keyword evidence="9" id="KW-1185">Reference proteome</keyword>
<evidence type="ECO:0000256" key="3">
    <source>
        <dbReference type="ARBA" id="ARBA00022692"/>
    </source>
</evidence>
<dbReference type="SUPFAM" id="SSF103481">
    <property type="entry name" value="Multidrug resistance efflux transporter EmrE"/>
    <property type="match status" value="2"/>
</dbReference>
<dbReference type="Pfam" id="PF00892">
    <property type="entry name" value="EamA"/>
    <property type="match status" value="2"/>
</dbReference>
<feature type="transmembrane region" description="Helical" evidence="6">
    <location>
        <begin position="123"/>
        <end position="143"/>
    </location>
</feature>
<dbReference type="InterPro" id="IPR050638">
    <property type="entry name" value="AA-Vitamin_Transporters"/>
</dbReference>
<feature type="transmembrane region" description="Helical" evidence="6">
    <location>
        <begin position="219"/>
        <end position="239"/>
    </location>
</feature>
<dbReference type="GO" id="GO:0016020">
    <property type="term" value="C:membrane"/>
    <property type="evidence" value="ECO:0007669"/>
    <property type="project" value="UniProtKB-SubCell"/>
</dbReference>
<evidence type="ECO:0000256" key="6">
    <source>
        <dbReference type="SAM" id="Phobius"/>
    </source>
</evidence>
<feature type="domain" description="EamA" evidence="7">
    <location>
        <begin position="155"/>
        <end position="291"/>
    </location>
</feature>
<name>A0A8B2NZM3_9HYPH</name>
<dbReference type="Proteomes" id="UP000249590">
    <property type="component" value="Unassembled WGS sequence"/>
</dbReference>
<feature type="transmembrane region" description="Helical" evidence="6">
    <location>
        <begin position="149"/>
        <end position="173"/>
    </location>
</feature>
<reference evidence="8 9" key="1">
    <citation type="submission" date="2018-05" db="EMBL/GenBank/DDBJ databases">
        <title>Acuticoccus sediminis sp. nov., isolated from deep-sea sediment of Indian Ocean.</title>
        <authorList>
            <person name="Liu X."/>
            <person name="Lai Q."/>
            <person name="Du Y."/>
            <person name="Sun F."/>
            <person name="Zhang X."/>
            <person name="Wang S."/>
            <person name="Shao Z."/>
        </authorList>
    </citation>
    <scope>NUCLEOTIDE SEQUENCE [LARGE SCALE GENOMIC DNA]</scope>
    <source>
        <strain evidence="8 9">PTG4-2</strain>
    </source>
</reference>
<dbReference type="RefSeq" id="WP_111344323.1">
    <property type="nucleotide sequence ID" value="NZ_QHHQ01000002.1"/>
</dbReference>
<protein>
    <recommendedName>
        <fullName evidence="7">EamA domain-containing protein</fullName>
    </recommendedName>
</protein>
<feature type="domain" description="EamA" evidence="7">
    <location>
        <begin position="10"/>
        <end position="140"/>
    </location>
</feature>
<sequence length="316" mass="32881">MREVGVFAALFFGMAVFGSGTPTAKVVTDGFPIFLAPFLRLSLAALLTTPLLIVYRRELRSISRRDWLLIGGIGAIGLVAFSLFLLSGMTLVSGVIGAVVMSTSPAAVALGAAWFLGEELGPAKIGAVGLSIAGVVIINTWGAELGSQGVWGSVIGSLLVLGAVASATAYSLLAKRVTKEVRPVLLIPLAAWTAAALFAGPGLFQAAQFDFATPSTEQWIALAWWGVGPFGIGTMLWFYGLKSVQASTASGFMGAMPASGLLVSYVWLGEAFHWVHLVGFALVLAAIALVAWAHRRGEATAAAEGRAFQGCTTYPC</sequence>
<dbReference type="InterPro" id="IPR000620">
    <property type="entry name" value="EamA_dom"/>
</dbReference>
<dbReference type="OrthoDB" id="9807937at2"/>
<feature type="transmembrane region" description="Helical" evidence="6">
    <location>
        <begin position="251"/>
        <end position="268"/>
    </location>
</feature>
<comment type="caution">
    <text evidence="8">The sequence shown here is derived from an EMBL/GenBank/DDBJ whole genome shotgun (WGS) entry which is preliminary data.</text>
</comment>
<proteinExistence type="inferred from homology"/>
<feature type="transmembrane region" description="Helical" evidence="6">
    <location>
        <begin position="67"/>
        <end position="86"/>
    </location>
</feature>
<evidence type="ECO:0000313" key="9">
    <source>
        <dbReference type="Proteomes" id="UP000249590"/>
    </source>
</evidence>
<evidence type="ECO:0000259" key="7">
    <source>
        <dbReference type="Pfam" id="PF00892"/>
    </source>
</evidence>
<gene>
    <name evidence="8" type="ORF">DLJ53_08560</name>
</gene>
<dbReference type="EMBL" id="QHHQ01000002">
    <property type="protein sequence ID" value="RAI01477.1"/>
    <property type="molecule type" value="Genomic_DNA"/>
</dbReference>
<comment type="similarity">
    <text evidence="2">Belongs to the EamA transporter family.</text>
</comment>
<dbReference type="PANTHER" id="PTHR32322">
    <property type="entry name" value="INNER MEMBRANE TRANSPORTER"/>
    <property type="match status" value="1"/>
</dbReference>
<comment type="subcellular location">
    <subcellularLocation>
        <location evidence="1">Membrane</location>
        <topology evidence="1">Multi-pass membrane protein</topology>
    </subcellularLocation>
</comment>
<evidence type="ECO:0000256" key="4">
    <source>
        <dbReference type="ARBA" id="ARBA00022989"/>
    </source>
</evidence>
<evidence type="ECO:0000256" key="1">
    <source>
        <dbReference type="ARBA" id="ARBA00004141"/>
    </source>
</evidence>
<keyword evidence="3 6" id="KW-0812">Transmembrane</keyword>
<organism evidence="8 9">
    <name type="scientific">Acuticoccus sediminis</name>
    <dbReference type="NCBI Taxonomy" id="2184697"/>
    <lineage>
        <taxon>Bacteria</taxon>
        <taxon>Pseudomonadati</taxon>
        <taxon>Pseudomonadota</taxon>
        <taxon>Alphaproteobacteria</taxon>
        <taxon>Hyphomicrobiales</taxon>
        <taxon>Amorphaceae</taxon>
        <taxon>Acuticoccus</taxon>
    </lineage>
</organism>
<evidence type="ECO:0000313" key="8">
    <source>
        <dbReference type="EMBL" id="RAI01477.1"/>
    </source>
</evidence>
<dbReference type="Gene3D" id="1.10.3730.20">
    <property type="match status" value="2"/>
</dbReference>
<keyword evidence="4 6" id="KW-1133">Transmembrane helix</keyword>
<feature type="transmembrane region" description="Helical" evidence="6">
    <location>
        <begin position="34"/>
        <end position="55"/>
    </location>
</feature>
<dbReference type="AlphaFoldDB" id="A0A8B2NZM3"/>
<feature type="transmembrane region" description="Helical" evidence="6">
    <location>
        <begin position="274"/>
        <end position="293"/>
    </location>
</feature>
<dbReference type="PANTHER" id="PTHR32322:SF2">
    <property type="entry name" value="EAMA DOMAIN-CONTAINING PROTEIN"/>
    <property type="match status" value="1"/>
</dbReference>
<evidence type="ECO:0000256" key="5">
    <source>
        <dbReference type="ARBA" id="ARBA00023136"/>
    </source>
</evidence>
<dbReference type="InterPro" id="IPR037185">
    <property type="entry name" value="EmrE-like"/>
</dbReference>
<evidence type="ECO:0000256" key="2">
    <source>
        <dbReference type="ARBA" id="ARBA00007362"/>
    </source>
</evidence>
<feature type="transmembrane region" description="Helical" evidence="6">
    <location>
        <begin position="92"/>
        <end position="116"/>
    </location>
</feature>
<keyword evidence="5 6" id="KW-0472">Membrane</keyword>
<feature type="transmembrane region" description="Helical" evidence="6">
    <location>
        <begin position="185"/>
        <end position="207"/>
    </location>
</feature>
<accession>A0A8B2NZM3</accession>